<feature type="non-terminal residue" evidence="7">
    <location>
        <position position="611"/>
    </location>
</feature>
<feature type="non-terminal residue" evidence="7">
    <location>
        <position position="1"/>
    </location>
</feature>
<comment type="similarity">
    <text evidence="1">Belongs to the peptidase S8 family.</text>
</comment>
<dbReference type="CDD" id="cd00306">
    <property type="entry name" value="Peptidases_S8_S53"/>
    <property type="match status" value="1"/>
</dbReference>
<organism evidence="7 8">
    <name type="scientific">Polyplosphaeria fusca</name>
    <dbReference type="NCBI Taxonomy" id="682080"/>
    <lineage>
        <taxon>Eukaryota</taxon>
        <taxon>Fungi</taxon>
        <taxon>Dikarya</taxon>
        <taxon>Ascomycota</taxon>
        <taxon>Pezizomycotina</taxon>
        <taxon>Dothideomycetes</taxon>
        <taxon>Pleosporomycetidae</taxon>
        <taxon>Pleosporales</taxon>
        <taxon>Tetraplosphaeriaceae</taxon>
        <taxon>Polyplosphaeria</taxon>
    </lineage>
</organism>
<dbReference type="GO" id="GO:0004252">
    <property type="term" value="F:serine-type endopeptidase activity"/>
    <property type="evidence" value="ECO:0007669"/>
    <property type="project" value="InterPro"/>
</dbReference>
<keyword evidence="8" id="KW-1185">Reference proteome</keyword>
<feature type="compositionally biased region" description="Low complexity" evidence="5">
    <location>
        <begin position="43"/>
        <end position="54"/>
    </location>
</feature>
<keyword evidence="4" id="KW-0720">Serine protease</keyword>
<dbReference type="Proteomes" id="UP000799444">
    <property type="component" value="Unassembled WGS sequence"/>
</dbReference>
<dbReference type="PANTHER" id="PTHR43806">
    <property type="entry name" value="PEPTIDASE S8"/>
    <property type="match status" value="1"/>
</dbReference>
<evidence type="ECO:0000259" key="6">
    <source>
        <dbReference type="Pfam" id="PF00082"/>
    </source>
</evidence>
<evidence type="ECO:0000313" key="8">
    <source>
        <dbReference type="Proteomes" id="UP000799444"/>
    </source>
</evidence>
<dbReference type="OrthoDB" id="3797974at2759"/>
<accession>A0A9P4QJN9</accession>
<dbReference type="InterPro" id="IPR036852">
    <property type="entry name" value="Peptidase_S8/S53_dom_sf"/>
</dbReference>
<comment type="caution">
    <text evidence="7">The sequence shown here is derived from an EMBL/GenBank/DDBJ whole genome shotgun (WGS) entry which is preliminary data.</text>
</comment>
<dbReference type="Pfam" id="PF00082">
    <property type="entry name" value="Peptidase_S8"/>
    <property type="match status" value="1"/>
</dbReference>
<proteinExistence type="inferred from homology"/>
<feature type="region of interest" description="Disordered" evidence="5">
    <location>
        <begin position="238"/>
        <end position="265"/>
    </location>
</feature>
<protein>
    <submittedName>
        <fullName evidence="7">Subtilisin-like protein</fullName>
    </submittedName>
</protein>
<keyword evidence="3" id="KW-0378">Hydrolase</keyword>
<dbReference type="Gene3D" id="3.40.50.200">
    <property type="entry name" value="Peptidase S8/S53 domain"/>
    <property type="match status" value="1"/>
</dbReference>
<dbReference type="PANTHER" id="PTHR43806:SF11">
    <property type="entry name" value="CEREVISIN-RELATED"/>
    <property type="match status" value="1"/>
</dbReference>
<evidence type="ECO:0000256" key="4">
    <source>
        <dbReference type="ARBA" id="ARBA00022825"/>
    </source>
</evidence>
<feature type="domain" description="Peptidase S8/S53" evidence="6">
    <location>
        <begin position="328"/>
        <end position="572"/>
    </location>
</feature>
<dbReference type="SUPFAM" id="SSF52743">
    <property type="entry name" value="Subtilisin-like"/>
    <property type="match status" value="1"/>
</dbReference>
<dbReference type="GO" id="GO:0006508">
    <property type="term" value="P:proteolysis"/>
    <property type="evidence" value="ECO:0007669"/>
    <property type="project" value="UniProtKB-KW"/>
</dbReference>
<sequence length="611" mass="65300">IDGESYHLPSPDQPPIEIILPDGTLAQLASGQVTIRGQTVDLPSDISSPRDISIAGQTITARPGTSKKPEHSGGGDGDSSGLFHALEGIASAAGSAAARMANVRSSAFEWASSGATTLTSGLAESIASAVSEIGGFVDSINGIQESFELEELTEDGRRRVFRAQNLGRESFDWLKSMGNVIKGFNGLKGDAQQHVRDNILKYAAVAGGLAVAEEAMRRYSDFPWIIITSQTITISSAQSESYTSPTTQPQSDSTGPTPYFITTKDGTSSDTFKRFIEDLDGGAGTAYQYDMSNVPHQHYATKLNASFAANLPNKYPFIQRIFPELFDPADLDSPNESGGYHGTMMATIAAGKTLGIAPNAHLHLVKGKNQYSTDGTTWRNYGYQPRAVSVALDEVRRHIMSRLRNDPSAKSILNLSWGVELNTLNGPTINAIFGDFLAWSELARVTVVMAAGNDDGVALHQKTPQNYGTGTNRIVTVGAVKKDGTLREGTAPHQPGQAGSMTVFAPGEEIRVPSLGNRELDDPVANSGTSQAAAIVSGLGAYLMAVPELSFFHHSDIPTPEEDVKQYMVAHAWTRVPPAAYANPPPHWPPITNLDVVYNLARGDPAHPDNP</sequence>
<feature type="region of interest" description="Disordered" evidence="5">
    <location>
        <begin position="40"/>
        <end position="81"/>
    </location>
</feature>
<dbReference type="EMBL" id="ML996276">
    <property type="protein sequence ID" value="KAF2728537.1"/>
    <property type="molecule type" value="Genomic_DNA"/>
</dbReference>
<keyword evidence="2" id="KW-0645">Protease</keyword>
<evidence type="ECO:0000313" key="7">
    <source>
        <dbReference type="EMBL" id="KAF2728537.1"/>
    </source>
</evidence>
<dbReference type="InterPro" id="IPR050131">
    <property type="entry name" value="Peptidase_S8_subtilisin-like"/>
</dbReference>
<evidence type="ECO:0000256" key="5">
    <source>
        <dbReference type="SAM" id="MobiDB-lite"/>
    </source>
</evidence>
<evidence type="ECO:0000256" key="2">
    <source>
        <dbReference type="ARBA" id="ARBA00022670"/>
    </source>
</evidence>
<feature type="compositionally biased region" description="Low complexity" evidence="5">
    <location>
        <begin position="238"/>
        <end position="258"/>
    </location>
</feature>
<reference evidence="7" key="1">
    <citation type="journal article" date="2020" name="Stud. Mycol.">
        <title>101 Dothideomycetes genomes: a test case for predicting lifestyles and emergence of pathogens.</title>
        <authorList>
            <person name="Haridas S."/>
            <person name="Albert R."/>
            <person name="Binder M."/>
            <person name="Bloem J."/>
            <person name="Labutti K."/>
            <person name="Salamov A."/>
            <person name="Andreopoulos B."/>
            <person name="Baker S."/>
            <person name="Barry K."/>
            <person name="Bills G."/>
            <person name="Bluhm B."/>
            <person name="Cannon C."/>
            <person name="Castanera R."/>
            <person name="Culley D."/>
            <person name="Daum C."/>
            <person name="Ezra D."/>
            <person name="Gonzalez J."/>
            <person name="Henrissat B."/>
            <person name="Kuo A."/>
            <person name="Liang C."/>
            <person name="Lipzen A."/>
            <person name="Lutzoni F."/>
            <person name="Magnuson J."/>
            <person name="Mondo S."/>
            <person name="Nolan M."/>
            <person name="Ohm R."/>
            <person name="Pangilinan J."/>
            <person name="Park H.-J."/>
            <person name="Ramirez L."/>
            <person name="Alfaro M."/>
            <person name="Sun H."/>
            <person name="Tritt A."/>
            <person name="Yoshinaga Y."/>
            <person name="Zwiers L.-H."/>
            <person name="Turgeon B."/>
            <person name="Goodwin S."/>
            <person name="Spatafora J."/>
            <person name="Crous P."/>
            <person name="Grigoriev I."/>
        </authorList>
    </citation>
    <scope>NUCLEOTIDE SEQUENCE</scope>
    <source>
        <strain evidence="7">CBS 125425</strain>
    </source>
</reference>
<gene>
    <name evidence="7" type="ORF">EJ04DRAFT_407025</name>
</gene>
<evidence type="ECO:0000256" key="3">
    <source>
        <dbReference type="ARBA" id="ARBA00022801"/>
    </source>
</evidence>
<evidence type="ECO:0000256" key="1">
    <source>
        <dbReference type="ARBA" id="ARBA00011073"/>
    </source>
</evidence>
<dbReference type="InterPro" id="IPR000209">
    <property type="entry name" value="Peptidase_S8/S53_dom"/>
</dbReference>
<name>A0A9P4QJN9_9PLEO</name>
<dbReference type="AlphaFoldDB" id="A0A9P4QJN9"/>